<evidence type="ECO:0000313" key="1">
    <source>
        <dbReference type="EMBL" id="GFY55075.1"/>
    </source>
</evidence>
<gene>
    <name evidence="1" type="primary">ACLY</name>
    <name evidence="1" type="ORF">TNIN_178941</name>
</gene>
<dbReference type="GO" id="GO:0005829">
    <property type="term" value="C:cytosol"/>
    <property type="evidence" value="ECO:0007669"/>
    <property type="project" value="TreeGrafter"/>
</dbReference>
<organism evidence="1 2">
    <name type="scientific">Trichonephila inaurata madagascariensis</name>
    <dbReference type="NCBI Taxonomy" id="2747483"/>
    <lineage>
        <taxon>Eukaryota</taxon>
        <taxon>Metazoa</taxon>
        <taxon>Ecdysozoa</taxon>
        <taxon>Arthropoda</taxon>
        <taxon>Chelicerata</taxon>
        <taxon>Arachnida</taxon>
        <taxon>Araneae</taxon>
        <taxon>Araneomorphae</taxon>
        <taxon>Entelegynae</taxon>
        <taxon>Araneoidea</taxon>
        <taxon>Nephilidae</taxon>
        <taxon>Trichonephila</taxon>
        <taxon>Trichonephila inaurata</taxon>
    </lineage>
</organism>
<protein>
    <submittedName>
        <fullName evidence="1">ATP-citrate synthase</fullName>
    </submittedName>
</protein>
<dbReference type="Proteomes" id="UP000886998">
    <property type="component" value="Unassembled WGS sequence"/>
</dbReference>
<dbReference type="AlphaFoldDB" id="A0A8X6XM30"/>
<dbReference type="InterPro" id="IPR036969">
    <property type="entry name" value="Citrate_synthase_sf"/>
</dbReference>
<accession>A0A8X6XM30</accession>
<dbReference type="OrthoDB" id="3261737at2759"/>
<dbReference type="Gene3D" id="1.10.230.10">
    <property type="entry name" value="Cytochrome P450-Terp, domain 2"/>
    <property type="match status" value="1"/>
</dbReference>
<dbReference type="GO" id="GO:0006085">
    <property type="term" value="P:acetyl-CoA biosynthetic process"/>
    <property type="evidence" value="ECO:0007669"/>
    <property type="project" value="TreeGrafter"/>
</dbReference>
<dbReference type="GO" id="GO:0006633">
    <property type="term" value="P:fatty acid biosynthetic process"/>
    <property type="evidence" value="ECO:0007669"/>
    <property type="project" value="TreeGrafter"/>
</dbReference>
<dbReference type="PANTHER" id="PTHR23118:SF42">
    <property type="entry name" value="ATP-CITRATE SYNTHASE"/>
    <property type="match status" value="1"/>
</dbReference>
<comment type="caution">
    <text evidence="1">The sequence shown here is derived from an EMBL/GenBank/DDBJ whole genome shotgun (WGS) entry which is preliminary data.</text>
</comment>
<name>A0A8X6XM30_9ARAC</name>
<dbReference type="GO" id="GO:0003878">
    <property type="term" value="F:ATP citrate synthase activity"/>
    <property type="evidence" value="ECO:0007669"/>
    <property type="project" value="TreeGrafter"/>
</dbReference>
<evidence type="ECO:0000313" key="2">
    <source>
        <dbReference type="Proteomes" id="UP000886998"/>
    </source>
</evidence>
<dbReference type="EMBL" id="BMAV01010173">
    <property type="protein sequence ID" value="GFY55075.1"/>
    <property type="molecule type" value="Genomic_DNA"/>
</dbReference>
<proteinExistence type="predicted"/>
<dbReference type="InterPro" id="IPR016143">
    <property type="entry name" value="Citrate_synth-like_sm_a-sub"/>
</dbReference>
<sequence>MRVQILKEYVKEHFPATPVLDYALAVEKITTSKKPNLILNVDGLIGAAVVDLLRCSGCFTAEEAQEYIEIGALNGLFVLGRTIGFIGHYLDQKRLKQGLYRHPWDDISYILPEAMMEEA</sequence>
<keyword evidence="2" id="KW-1185">Reference proteome</keyword>
<dbReference type="PANTHER" id="PTHR23118">
    <property type="entry name" value="ATP-CITRATE SYNTHASE"/>
    <property type="match status" value="1"/>
</dbReference>
<dbReference type="InterPro" id="IPR002020">
    <property type="entry name" value="Citrate_synthase"/>
</dbReference>
<dbReference type="SUPFAM" id="SSF48256">
    <property type="entry name" value="Citrate synthase"/>
    <property type="match status" value="1"/>
</dbReference>
<reference evidence="1" key="1">
    <citation type="submission" date="2020-08" db="EMBL/GenBank/DDBJ databases">
        <title>Multicomponent nature underlies the extraordinary mechanical properties of spider dragline silk.</title>
        <authorList>
            <person name="Kono N."/>
            <person name="Nakamura H."/>
            <person name="Mori M."/>
            <person name="Yoshida Y."/>
            <person name="Ohtoshi R."/>
            <person name="Malay A.D."/>
            <person name="Moran D.A.P."/>
            <person name="Tomita M."/>
            <person name="Numata K."/>
            <person name="Arakawa K."/>
        </authorList>
    </citation>
    <scope>NUCLEOTIDE SEQUENCE</scope>
</reference>